<dbReference type="Proteomes" id="UP000252172">
    <property type="component" value="Unassembled WGS sequence"/>
</dbReference>
<protein>
    <submittedName>
        <fullName evidence="2">Uncharacterized protein</fullName>
    </submittedName>
</protein>
<evidence type="ECO:0000256" key="1">
    <source>
        <dbReference type="SAM" id="Phobius"/>
    </source>
</evidence>
<sequence length="92" mass="10540">MNDTLLLAIYFSLQGKKKPADEKEPFRLKRSEVKGLFITFLVLVFLTIGFFYLATAAREWNFWLHLLLHIPLGFCVLSAVGCISVFILGIFK</sequence>
<evidence type="ECO:0000313" key="3">
    <source>
        <dbReference type="Proteomes" id="UP000252172"/>
    </source>
</evidence>
<name>A0A368N0K2_9FLAO</name>
<organism evidence="2 3">
    <name type="scientific">Chryseobacterium lacus</name>
    <dbReference type="NCBI Taxonomy" id="2058346"/>
    <lineage>
        <taxon>Bacteria</taxon>
        <taxon>Pseudomonadati</taxon>
        <taxon>Bacteroidota</taxon>
        <taxon>Flavobacteriia</taxon>
        <taxon>Flavobacteriales</taxon>
        <taxon>Weeksellaceae</taxon>
        <taxon>Chryseobacterium group</taxon>
        <taxon>Chryseobacterium</taxon>
    </lineage>
</organism>
<keyword evidence="3" id="KW-1185">Reference proteome</keyword>
<feature type="transmembrane region" description="Helical" evidence="1">
    <location>
        <begin position="66"/>
        <end position="91"/>
    </location>
</feature>
<keyword evidence="1" id="KW-0472">Membrane</keyword>
<keyword evidence="1" id="KW-0812">Transmembrane</keyword>
<gene>
    <name evidence="2" type="ORF">DQ356_08190</name>
</gene>
<evidence type="ECO:0000313" key="2">
    <source>
        <dbReference type="EMBL" id="RCU42779.1"/>
    </source>
</evidence>
<proteinExistence type="predicted"/>
<comment type="caution">
    <text evidence="2">The sequence shown here is derived from an EMBL/GenBank/DDBJ whole genome shotgun (WGS) entry which is preliminary data.</text>
</comment>
<accession>A0A368N0K2</accession>
<dbReference type="EMBL" id="QPIE01000005">
    <property type="protein sequence ID" value="RCU42779.1"/>
    <property type="molecule type" value="Genomic_DNA"/>
</dbReference>
<reference evidence="2 3" key="1">
    <citation type="submission" date="2018-07" db="EMBL/GenBank/DDBJ databases">
        <title>Chryseobacterium lacus sp. nov., isolated from lake water.</title>
        <authorList>
            <person name="Li C.-M."/>
        </authorList>
    </citation>
    <scope>NUCLEOTIDE SEQUENCE [LARGE SCALE GENOMIC DNA]</scope>
    <source>
        <strain evidence="2 3">YLOS41</strain>
    </source>
</reference>
<dbReference type="AlphaFoldDB" id="A0A368N0K2"/>
<feature type="transmembrane region" description="Helical" evidence="1">
    <location>
        <begin position="35"/>
        <end position="54"/>
    </location>
</feature>
<keyword evidence="1" id="KW-1133">Transmembrane helix</keyword>
<dbReference type="RefSeq" id="WP_114303991.1">
    <property type="nucleotide sequence ID" value="NZ_QPIE01000005.1"/>
</dbReference>